<reference evidence="2 3" key="1">
    <citation type="submission" date="2021-07" db="EMBL/GenBank/DDBJ databases">
        <title>Genome data of Colletotrichum spaethianum.</title>
        <authorList>
            <person name="Utami Y.D."/>
            <person name="Hiruma K."/>
        </authorList>
    </citation>
    <scope>NUCLEOTIDE SEQUENCE [LARGE SCALE GENOMIC DNA]</scope>
    <source>
        <strain evidence="2 3">MAFF 242679</strain>
    </source>
</reference>
<dbReference type="PANTHER" id="PTHR46082:SF6">
    <property type="entry name" value="AAA+ ATPASE DOMAIN-CONTAINING PROTEIN-RELATED"/>
    <property type="match status" value="1"/>
</dbReference>
<accession>A0AA37GY88</accession>
<dbReference type="EMBL" id="BPPX01000042">
    <property type="protein sequence ID" value="GJC89523.1"/>
    <property type="molecule type" value="Genomic_DNA"/>
</dbReference>
<dbReference type="Proteomes" id="UP001055172">
    <property type="component" value="Unassembled WGS sequence"/>
</dbReference>
<evidence type="ECO:0000313" key="2">
    <source>
        <dbReference type="EMBL" id="GJC89523.1"/>
    </source>
</evidence>
<organism evidence="2 3">
    <name type="scientific">Colletotrichum liriopes</name>
    <dbReference type="NCBI Taxonomy" id="708192"/>
    <lineage>
        <taxon>Eukaryota</taxon>
        <taxon>Fungi</taxon>
        <taxon>Dikarya</taxon>
        <taxon>Ascomycota</taxon>
        <taxon>Pezizomycotina</taxon>
        <taxon>Sordariomycetes</taxon>
        <taxon>Hypocreomycetidae</taxon>
        <taxon>Glomerellales</taxon>
        <taxon>Glomerellaceae</taxon>
        <taxon>Colletotrichum</taxon>
        <taxon>Colletotrichum spaethianum species complex</taxon>
    </lineage>
</organism>
<dbReference type="PANTHER" id="PTHR46082">
    <property type="entry name" value="ATP/GTP-BINDING PROTEIN-RELATED"/>
    <property type="match status" value="1"/>
</dbReference>
<feature type="compositionally biased region" description="Basic and acidic residues" evidence="1">
    <location>
        <begin position="83"/>
        <end position="99"/>
    </location>
</feature>
<dbReference type="Gene3D" id="1.25.40.10">
    <property type="entry name" value="Tetratricopeptide repeat domain"/>
    <property type="match status" value="2"/>
</dbReference>
<dbReference type="InterPro" id="IPR011990">
    <property type="entry name" value="TPR-like_helical_dom_sf"/>
</dbReference>
<feature type="compositionally biased region" description="Polar residues" evidence="1">
    <location>
        <begin position="1"/>
        <end position="15"/>
    </location>
</feature>
<protein>
    <submittedName>
        <fullName evidence="2">Kinesin light chain 2</fullName>
    </submittedName>
</protein>
<sequence length="395" mass="43700">MRQWELTCTQQTAAGGSSPRKLERVPRALAFWVSWFRPVRQEASATEELACHLPTTTAYFTALFHGASQHVPPEENAPSAGEPSKDGDNATTHDDDPKPWQLKHERALALRTNGDLQEATDLLREVAQDVKHSLGLENIETLTAIQNLAVVRLDLGDTDVAATLFQSVLSTAGRVFGEEHAFTTRSMANLASAGKIPGSRGLAAGRILKKTQKAVRETYSNVPPDTHPDILAAKASLANALQYKGESAESGRLFEDVYNTTAKAFGADAPETIGAINDYANWLQDQDRVDEAEPLFEEVLKWNQTRSGERHFCTAMPRHNLAAAYRSEGRLEDAEVLLRQSYDILNQSEGSHGLEKVVVGNHLTTAIFHLSLDKRDQKRLGKPSVCTRLWWRRLV</sequence>
<comment type="caution">
    <text evidence="2">The sequence shown here is derived from an EMBL/GenBank/DDBJ whole genome shotgun (WGS) entry which is preliminary data.</text>
</comment>
<feature type="region of interest" description="Disordered" evidence="1">
    <location>
        <begin position="69"/>
        <end position="99"/>
    </location>
</feature>
<dbReference type="AlphaFoldDB" id="A0AA37GY88"/>
<dbReference type="Pfam" id="PF13424">
    <property type="entry name" value="TPR_12"/>
    <property type="match status" value="1"/>
</dbReference>
<evidence type="ECO:0000256" key="1">
    <source>
        <dbReference type="SAM" id="MobiDB-lite"/>
    </source>
</evidence>
<dbReference type="SUPFAM" id="SSF48452">
    <property type="entry name" value="TPR-like"/>
    <property type="match status" value="2"/>
</dbReference>
<name>A0AA37GY88_9PEZI</name>
<dbReference type="Pfam" id="PF13374">
    <property type="entry name" value="TPR_10"/>
    <property type="match status" value="1"/>
</dbReference>
<keyword evidence="3" id="KW-1185">Reference proteome</keyword>
<evidence type="ECO:0000313" key="3">
    <source>
        <dbReference type="Proteomes" id="UP001055172"/>
    </source>
</evidence>
<feature type="region of interest" description="Disordered" evidence="1">
    <location>
        <begin position="1"/>
        <end position="21"/>
    </location>
</feature>
<proteinExistence type="predicted"/>
<dbReference type="InterPro" id="IPR053137">
    <property type="entry name" value="NLR-like"/>
</dbReference>
<gene>
    <name evidence="2" type="ORF">ColLi_12361</name>
</gene>